<dbReference type="PANTHER" id="PTHR13490">
    <property type="entry name" value="MITOCHONDRIAL 28S RIBOSOMAL PROTEIN S28"/>
    <property type="match status" value="1"/>
</dbReference>
<dbReference type="FunCoup" id="G7DS24">
    <property type="interactions" value="21"/>
</dbReference>
<protein>
    <recommendedName>
        <fullName evidence="1">Small ribosomal subunit protein mS35 mitochondrial conserved domain-containing protein</fullName>
    </recommendedName>
</protein>
<dbReference type="RefSeq" id="XP_014566144.1">
    <property type="nucleotide sequence ID" value="XM_014710658.1"/>
</dbReference>
<comment type="caution">
    <text evidence="2">The sequence shown here is derived from an EMBL/GenBank/DDBJ whole genome shotgun (WGS) entry which is preliminary data.</text>
</comment>
<reference evidence="2 3" key="1">
    <citation type="journal article" date="2011" name="J. Gen. Appl. Microbiol.">
        <title>Draft genome sequencing of the enigmatic basidiomycete Mixia osmundae.</title>
        <authorList>
            <person name="Nishida H."/>
            <person name="Nagatsuka Y."/>
            <person name="Sugiyama J."/>
        </authorList>
    </citation>
    <scope>NUCLEOTIDE SEQUENCE [LARGE SCALE GENOMIC DNA]</scope>
    <source>
        <strain evidence="3">CBS 9802 / IAM 14324 / JCM 22182 / KY 12970</strain>
    </source>
</reference>
<accession>G7DS24</accession>
<name>G7DS24_MIXOS</name>
<organism evidence="2 3">
    <name type="scientific">Mixia osmundae (strain CBS 9802 / IAM 14324 / JCM 22182 / KY 12970)</name>
    <dbReference type="NCBI Taxonomy" id="764103"/>
    <lineage>
        <taxon>Eukaryota</taxon>
        <taxon>Fungi</taxon>
        <taxon>Dikarya</taxon>
        <taxon>Basidiomycota</taxon>
        <taxon>Pucciniomycotina</taxon>
        <taxon>Mixiomycetes</taxon>
        <taxon>Mixiales</taxon>
        <taxon>Mixiaceae</taxon>
        <taxon>Mixia</taxon>
    </lineage>
</organism>
<dbReference type="InterPro" id="IPR039848">
    <property type="entry name" value="Ribosomal_mS35_mt"/>
</dbReference>
<dbReference type="Pfam" id="PF10213">
    <property type="entry name" value="MRP-S28"/>
    <property type="match status" value="1"/>
</dbReference>
<dbReference type="AlphaFoldDB" id="G7DS24"/>
<dbReference type="OrthoDB" id="283424at2759"/>
<evidence type="ECO:0000313" key="2">
    <source>
        <dbReference type="EMBL" id="GAA93384.1"/>
    </source>
</evidence>
<dbReference type="PANTHER" id="PTHR13490:SF0">
    <property type="entry name" value="SMALL RIBOSOMAL SUBUNIT PROTEIN MS35"/>
    <property type="match status" value="1"/>
</dbReference>
<dbReference type="GO" id="GO:0005763">
    <property type="term" value="C:mitochondrial small ribosomal subunit"/>
    <property type="evidence" value="ECO:0007669"/>
    <property type="project" value="TreeGrafter"/>
</dbReference>
<dbReference type="Gene3D" id="3.30.160.20">
    <property type="match status" value="1"/>
</dbReference>
<feature type="domain" description="Small ribosomal subunit protein mS35 mitochondrial conserved" evidence="1">
    <location>
        <begin position="102"/>
        <end position="230"/>
    </location>
</feature>
<dbReference type="Proteomes" id="UP000009131">
    <property type="component" value="Unassembled WGS sequence"/>
</dbReference>
<dbReference type="GO" id="GO:0003735">
    <property type="term" value="F:structural constituent of ribosome"/>
    <property type="evidence" value="ECO:0007669"/>
    <property type="project" value="InterPro"/>
</dbReference>
<dbReference type="EMBL" id="BABT02000004">
    <property type="protein sequence ID" value="GAA93384.1"/>
    <property type="molecule type" value="Genomic_DNA"/>
</dbReference>
<reference evidence="2 3" key="2">
    <citation type="journal article" date="2012" name="Open Biol.">
        <title>Characteristics of nucleosomes and linker DNA regions on the genome of the basidiomycete Mixia osmundae revealed by mono- and dinucleosome mapping.</title>
        <authorList>
            <person name="Nishida H."/>
            <person name="Kondo S."/>
            <person name="Matsumoto T."/>
            <person name="Suzuki Y."/>
            <person name="Yoshikawa H."/>
            <person name="Taylor T.D."/>
            <person name="Sugiyama J."/>
        </authorList>
    </citation>
    <scope>NUCLEOTIDE SEQUENCE [LARGE SCALE GENOMIC DNA]</scope>
    <source>
        <strain evidence="3">CBS 9802 / IAM 14324 / JCM 22182 / KY 12970</strain>
    </source>
</reference>
<proteinExistence type="predicted"/>
<dbReference type="InParanoid" id="G7DS24"/>
<dbReference type="OMA" id="AMNLKWA"/>
<evidence type="ECO:0000313" key="3">
    <source>
        <dbReference type="Proteomes" id="UP000009131"/>
    </source>
</evidence>
<evidence type="ECO:0000259" key="1">
    <source>
        <dbReference type="Pfam" id="PF10213"/>
    </source>
</evidence>
<dbReference type="HOGENOM" id="CLU_072379_0_0_1"/>
<dbReference type="InterPro" id="IPR019349">
    <property type="entry name" value="Ribosomal_mS35_mit"/>
</dbReference>
<dbReference type="eggNOG" id="KOG3933">
    <property type="taxonomic scope" value="Eukaryota"/>
</dbReference>
<dbReference type="STRING" id="764103.G7DS24"/>
<dbReference type="GO" id="GO:0032543">
    <property type="term" value="P:mitochondrial translation"/>
    <property type="evidence" value="ECO:0007669"/>
    <property type="project" value="InterPro"/>
</dbReference>
<keyword evidence="3" id="KW-1185">Reference proteome</keyword>
<gene>
    <name evidence="2" type="primary">Mo00024</name>
    <name evidence="2" type="ORF">E5Q_00024</name>
</gene>
<sequence length="240" mass="27308">MLRLRPLIAAPLPAPCSSTSQLPPTSFSRRCICTTTRRQAQRVDRVPEILLEPGMDMDEMEPYGYDDLPSYGHLALAKDRERLHYLRLIEFQLPLLKDLRRPFVPPAKDEVIQVRTQKWIGVPTAVDQKVAITVPINSLELPTGEARDTIRKLAGTRWDAEKDVIAISCQRYNTQEANAKWCSDTLDRLIRSARDKSVDLSDIPLDDRPTLARIKKRHAGVTFKDYPQEWLKSKSSSSSS</sequence>